<dbReference type="Pfam" id="PF11306">
    <property type="entry name" value="DUF3108"/>
    <property type="match status" value="1"/>
</dbReference>
<sequence length="259" mass="28376">MLKTIYHTFVIVAFSSLLLPQAQAQDETLQTDYTISFSGIKIADAKFKTTLDGDDYAIDGSVEASGLGTLITSLKVDAEVEGALKNGKPDSKSFSLKYRDGDYARDYLAYYRNGRVTQATIAPDPGPRDSNWVEVTSRHLRNVIDPLSAMMLPASANPCQGSLAIFDGETRLELKLAPAGSRPFSTNGFSGRAVGCAMRFHPIAGFERKDEDIDYLAHSTELVVWFALNDRLNVYVPVLAHIPLKIGRITIYATKFGVS</sequence>
<dbReference type="Proteomes" id="UP000318801">
    <property type="component" value="Unassembled WGS sequence"/>
</dbReference>
<reference evidence="2 3" key="1">
    <citation type="submission" date="2019-06" db="EMBL/GenBank/DDBJ databases">
        <authorList>
            <person name="Li M."/>
        </authorList>
    </citation>
    <scope>NUCLEOTIDE SEQUENCE [LARGE SCALE GENOMIC DNA]</scope>
    <source>
        <strain evidence="2 3">BGMRC2036</strain>
    </source>
</reference>
<evidence type="ECO:0000313" key="2">
    <source>
        <dbReference type="EMBL" id="TPW32140.1"/>
    </source>
</evidence>
<accession>A0A506UDW1</accession>
<evidence type="ECO:0000256" key="1">
    <source>
        <dbReference type="SAM" id="SignalP"/>
    </source>
</evidence>
<dbReference type="RefSeq" id="WP_141147652.1">
    <property type="nucleotide sequence ID" value="NZ_VHLG01000002.1"/>
</dbReference>
<feature type="chain" id="PRO_5021420521" evidence="1">
    <location>
        <begin position="25"/>
        <end position="259"/>
    </location>
</feature>
<keyword evidence="1" id="KW-0732">Signal</keyword>
<proteinExistence type="predicted"/>
<gene>
    <name evidence="2" type="ORF">FJU08_03770</name>
</gene>
<name>A0A506UDW1_9HYPH</name>
<dbReference type="OrthoDB" id="7630100at2"/>
<organism evidence="2 3">
    <name type="scientific">Martelella alba</name>
    <dbReference type="NCBI Taxonomy" id="2590451"/>
    <lineage>
        <taxon>Bacteria</taxon>
        <taxon>Pseudomonadati</taxon>
        <taxon>Pseudomonadota</taxon>
        <taxon>Alphaproteobacteria</taxon>
        <taxon>Hyphomicrobiales</taxon>
        <taxon>Aurantimonadaceae</taxon>
        <taxon>Martelella</taxon>
    </lineage>
</organism>
<keyword evidence="3" id="KW-1185">Reference proteome</keyword>
<feature type="signal peptide" evidence="1">
    <location>
        <begin position="1"/>
        <end position="24"/>
    </location>
</feature>
<dbReference type="InterPro" id="IPR021457">
    <property type="entry name" value="DUF3108"/>
</dbReference>
<dbReference type="AlphaFoldDB" id="A0A506UDW1"/>
<protein>
    <submittedName>
        <fullName evidence="2">DUF3108 domain-containing protein</fullName>
    </submittedName>
</protein>
<comment type="caution">
    <text evidence="2">The sequence shown here is derived from an EMBL/GenBank/DDBJ whole genome shotgun (WGS) entry which is preliminary data.</text>
</comment>
<dbReference type="EMBL" id="VHLG01000002">
    <property type="protein sequence ID" value="TPW32140.1"/>
    <property type="molecule type" value="Genomic_DNA"/>
</dbReference>
<evidence type="ECO:0000313" key="3">
    <source>
        <dbReference type="Proteomes" id="UP000318801"/>
    </source>
</evidence>